<keyword evidence="2" id="KW-1185">Reference proteome</keyword>
<protein>
    <submittedName>
        <fullName evidence="1">Uncharacterized protein</fullName>
    </submittedName>
</protein>
<organism evidence="1 2">
    <name type="scientific">Nesidiocoris tenuis</name>
    <dbReference type="NCBI Taxonomy" id="355587"/>
    <lineage>
        <taxon>Eukaryota</taxon>
        <taxon>Metazoa</taxon>
        <taxon>Ecdysozoa</taxon>
        <taxon>Arthropoda</taxon>
        <taxon>Hexapoda</taxon>
        <taxon>Insecta</taxon>
        <taxon>Pterygota</taxon>
        <taxon>Neoptera</taxon>
        <taxon>Paraneoptera</taxon>
        <taxon>Hemiptera</taxon>
        <taxon>Heteroptera</taxon>
        <taxon>Panheteroptera</taxon>
        <taxon>Cimicomorpha</taxon>
        <taxon>Miridae</taxon>
        <taxon>Dicyphina</taxon>
        <taxon>Nesidiocoris</taxon>
    </lineage>
</organism>
<evidence type="ECO:0000313" key="2">
    <source>
        <dbReference type="Proteomes" id="UP000479000"/>
    </source>
</evidence>
<reference evidence="1 2" key="1">
    <citation type="submission" date="2020-02" db="EMBL/GenBank/DDBJ databases">
        <authorList>
            <person name="Ferguson B K."/>
        </authorList>
    </citation>
    <scope>NUCLEOTIDE SEQUENCE [LARGE SCALE GENOMIC DNA]</scope>
</reference>
<sequence length="177" mass="19784">MRFSQFNTCVEWSTLAINASIIEKIKIEVQSGRVSWAQLKKCTYPPFPKTGINFQGRFINLFEAIATTWLVTGFGSVSIDGNRAIEPRKRWILLTTGSGPTINGVPVSKIALAEALLTASSPTVILSRSLQCLPQRPLQSLDVTQNADDPVSMRTVKFCRGFPMPMDPKRRFYVYLI</sequence>
<name>A0A6H5HSE4_9HEMI</name>
<accession>A0A6H5HSE4</accession>
<dbReference type="Proteomes" id="UP000479000">
    <property type="component" value="Unassembled WGS sequence"/>
</dbReference>
<dbReference type="AlphaFoldDB" id="A0A6H5HSE4"/>
<evidence type="ECO:0000313" key="1">
    <source>
        <dbReference type="EMBL" id="CAB0020609.1"/>
    </source>
</evidence>
<proteinExistence type="predicted"/>
<dbReference type="EMBL" id="CADCXU010035418">
    <property type="protein sequence ID" value="CAB0020609.1"/>
    <property type="molecule type" value="Genomic_DNA"/>
</dbReference>
<gene>
    <name evidence="1" type="ORF">NTEN_LOCUS24181</name>
</gene>